<evidence type="ECO:0000313" key="2">
    <source>
        <dbReference type="Proteomes" id="UP000004349"/>
    </source>
</evidence>
<dbReference type="EMBL" id="AFWE01000185">
    <property type="protein sequence ID" value="EGU32421.1"/>
    <property type="molecule type" value="Genomic_DNA"/>
</dbReference>
<protein>
    <recommendedName>
        <fullName evidence="3">Rhs family protein</fullName>
    </recommendedName>
</protein>
<name>F9RS95_9VIBR</name>
<reference evidence="1 2" key="1">
    <citation type="journal article" date="2012" name="Int. J. Syst. Evol. Microbiol.">
        <title>Vibrio caribbeanicus sp. nov., isolated from the marine sponge Scleritoderma cyanea.</title>
        <authorList>
            <person name="Hoffmann M."/>
            <person name="Monday S.R."/>
            <person name="Allard M.W."/>
            <person name="Strain E.A."/>
            <person name="Whittaker P."/>
            <person name="Naum M."/>
            <person name="McCarthy P.J."/>
            <person name="Lopez J.V."/>
            <person name="Fischer M."/>
            <person name="Brown E.W."/>
        </authorList>
    </citation>
    <scope>NUCLEOTIDE SEQUENCE [LARGE SCALE GENOMIC DNA]</scope>
    <source>
        <strain evidence="1 2">LMG 19158</strain>
    </source>
</reference>
<proteinExistence type="predicted"/>
<evidence type="ECO:0008006" key="3">
    <source>
        <dbReference type="Google" id="ProtNLM"/>
    </source>
</evidence>
<comment type="caution">
    <text evidence="1">The sequence shown here is derived from an EMBL/GenBank/DDBJ whole genome shotgun (WGS) entry which is preliminary data.</text>
</comment>
<dbReference type="AlphaFoldDB" id="F9RS95"/>
<organism evidence="1 2">
    <name type="scientific">Vibrio scophthalmi LMG 19158</name>
    <dbReference type="NCBI Taxonomy" id="870967"/>
    <lineage>
        <taxon>Bacteria</taxon>
        <taxon>Pseudomonadati</taxon>
        <taxon>Pseudomonadota</taxon>
        <taxon>Gammaproteobacteria</taxon>
        <taxon>Vibrionales</taxon>
        <taxon>Vibrionaceae</taxon>
        <taxon>Vibrio</taxon>
    </lineage>
</organism>
<dbReference type="Proteomes" id="UP000004349">
    <property type="component" value="Unassembled WGS sequence"/>
</dbReference>
<gene>
    <name evidence="1" type="ORF">VIS19158_06380</name>
</gene>
<sequence>MPARFRLDFVGVYKIAGQLQEDTQYAYEYDARGNHTKR</sequence>
<evidence type="ECO:0000313" key="1">
    <source>
        <dbReference type="EMBL" id="EGU32421.1"/>
    </source>
</evidence>
<accession>F9RS95</accession>